<name>A0A2C6KKX0_9APIC</name>
<proteinExistence type="predicted"/>
<dbReference type="GeneID" id="94432398"/>
<feature type="transmembrane region" description="Helical" evidence="2">
    <location>
        <begin position="54"/>
        <end position="76"/>
    </location>
</feature>
<sequence>SSFSLFLALLLSLLSFFLLIFFPVLSCVSPLCVERRLHENFETGHSSITTISNLQQIFSFLLSLGWLELWTCAFLLQLYGSLSLLTCFLILPLVTLLRVVFRAYLIDFIRMHSQITHKRKTFKTAGSSSSSVEFHLPSLLPSDRYEPLQDKEEEEREGEVGKQVNVDQEKREGGEEEEERRLTKESIQDELRRFHESLKMNENEEHERLVNREEKEEEEEERREKRNRRRGDLAEEDETSHSSLSMKVATEAFLSILEGSTTFWGPCELQTVFDLTLQTGEGEEENRR</sequence>
<keyword evidence="2 3" id="KW-0812">Transmembrane</keyword>
<evidence type="ECO:0000256" key="2">
    <source>
        <dbReference type="SAM" id="Phobius"/>
    </source>
</evidence>
<evidence type="ECO:0000313" key="3">
    <source>
        <dbReference type="EMBL" id="PHJ17112.1"/>
    </source>
</evidence>
<dbReference type="Proteomes" id="UP000221165">
    <property type="component" value="Unassembled WGS sequence"/>
</dbReference>
<feature type="transmembrane region" description="Helical" evidence="2">
    <location>
        <begin position="6"/>
        <end position="33"/>
    </location>
</feature>
<comment type="caution">
    <text evidence="3">The sequence shown here is derived from an EMBL/GenBank/DDBJ whole genome shotgun (WGS) entry which is preliminary data.</text>
</comment>
<feature type="non-terminal residue" evidence="3">
    <location>
        <position position="1"/>
    </location>
</feature>
<evidence type="ECO:0000256" key="1">
    <source>
        <dbReference type="SAM" id="MobiDB-lite"/>
    </source>
</evidence>
<keyword evidence="2" id="KW-1133">Transmembrane helix</keyword>
<evidence type="ECO:0000313" key="4">
    <source>
        <dbReference type="Proteomes" id="UP000221165"/>
    </source>
</evidence>
<dbReference type="EMBL" id="MIGC01005265">
    <property type="protein sequence ID" value="PHJ17112.1"/>
    <property type="molecule type" value="Genomic_DNA"/>
</dbReference>
<keyword evidence="2" id="KW-0472">Membrane</keyword>
<keyword evidence="4" id="KW-1185">Reference proteome</keyword>
<dbReference type="RefSeq" id="XP_067918837.1">
    <property type="nucleotide sequence ID" value="XM_068069187.1"/>
</dbReference>
<dbReference type="VEuPathDB" id="ToxoDB:CSUI_009068"/>
<accession>A0A2C6KKX0</accession>
<feature type="compositionally biased region" description="Basic and acidic residues" evidence="1">
    <location>
        <begin position="167"/>
        <end position="214"/>
    </location>
</feature>
<reference evidence="3 4" key="1">
    <citation type="journal article" date="2017" name="Int. J. Parasitol.">
        <title>The genome of the protozoan parasite Cystoisospora suis and a reverse vaccinology approach to identify vaccine candidates.</title>
        <authorList>
            <person name="Palmieri N."/>
            <person name="Shrestha A."/>
            <person name="Ruttkowski B."/>
            <person name="Beck T."/>
            <person name="Vogl C."/>
            <person name="Tomley F."/>
            <person name="Blake D.P."/>
            <person name="Joachim A."/>
        </authorList>
    </citation>
    <scope>NUCLEOTIDE SEQUENCE [LARGE SCALE GENOMIC DNA]</scope>
    <source>
        <strain evidence="3 4">Wien I</strain>
    </source>
</reference>
<organism evidence="3 4">
    <name type="scientific">Cystoisospora suis</name>
    <dbReference type="NCBI Taxonomy" id="483139"/>
    <lineage>
        <taxon>Eukaryota</taxon>
        <taxon>Sar</taxon>
        <taxon>Alveolata</taxon>
        <taxon>Apicomplexa</taxon>
        <taxon>Conoidasida</taxon>
        <taxon>Coccidia</taxon>
        <taxon>Eucoccidiorida</taxon>
        <taxon>Eimeriorina</taxon>
        <taxon>Sarcocystidae</taxon>
        <taxon>Cystoisospora</taxon>
    </lineage>
</organism>
<dbReference type="AlphaFoldDB" id="A0A2C6KKX0"/>
<protein>
    <submittedName>
        <fullName evidence="3">Transmembrane protein</fullName>
    </submittedName>
</protein>
<feature type="region of interest" description="Disordered" evidence="1">
    <location>
        <begin position="142"/>
        <end position="244"/>
    </location>
</feature>
<feature type="transmembrane region" description="Helical" evidence="2">
    <location>
        <begin position="82"/>
        <end position="101"/>
    </location>
</feature>
<gene>
    <name evidence="3" type="ORF">CSUI_009068</name>
</gene>